<gene>
    <name evidence="1" type="ORF">S01H1_10879</name>
</gene>
<comment type="caution">
    <text evidence="1">The sequence shown here is derived from an EMBL/GenBank/DDBJ whole genome shotgun (WGS) entry which is preliminary data.</text>
</comment>
<feature type="non-terminal residue" evidence="1">
    <location>
        <position position="1"/>
    </location>
</feature>
<evidence type="ECO:0000313" key="1">
    <source>
        <dbReference type="EMBL" id="GAF75056.1"/>
    </source>
</evidence>
<sequence>LIGPTSTGGYPGLTVQDKLLINGGTDAPPILAVGRMGDGLSTGTYYEVAFLG</sequence>
<protein>
    <submittedName>
        <fullName evidence="1">Uncharacterized protein</fullName>
    </submittedName>
</protein>
<proteinExistence type="predicted"/>
<name>X0SIX9_9ZZZZ</name>
<organism evidence="1">
    <name type="scientific">marine sediment metagenome</name>
    <dbReference type="NCBI Taxonomy" id="412755"/>
    <lineage>
        <taxon>unclassified sequences</taxon>
        <taxon>metagenomes</taxon>
        <taxon>ecological metagenomes</taxon>
    </lineage>
</organism>
<reference evidence="1" key="1">
    <citation type="journal article" date="2014" name="Front. Microbiol.">
        <title>High frequency of phylogenetically diverse reductive dehalogenase-homologous genes in deep subseafloor sedimentary metagenomes.</title>
        <authorList>
            <person name="Kawai M."/>
            <person name="Futagami T."/>
            <person name="Toyoda A."/>
            <person name="Takaki Y."/>
            <person name="Nishi S."/>
            <person name="Hori S."/>
            <person name="Arai W."/>
            <person name="Tsubouchi T."/>
            <person name="Morono Y."/>
            <person name="Uchiyama I."/>
            <person name="Ito T."/>
            <person name="Fujiyama A."/>
            <person name="Inagaki F."/>
            <person name="Takami H."/>
        </authorList>
    </citation>
    <scope>NUCLEOTIDE SEQUENCE</scope>
    <source>
        <strain evidence="1">Expedition CK06-06</strain>
    </source>
</reference>
<accession>X0SIX9</accession>
<dbReference type="AlphaFoldDB" id="X0SIX9"/>
<dbReference type="EMBL" id="BARS01005547">
    <property type="protein sequence ID" value="GAF75056.1"/>
    <property type="molecule type" value="Genomic_DNA"/>
</dbReference>